<feature type="domain" description="N-sulphoglucosamine sulphohydrolase C-terminal" evidence="2">
    <location>
        <begin position="1"/>
        <end position="37"/>
    </location>
</feature>
<proteinExistence type="inferred from homology"/>
<dbReference type="AlphaFoldDB" id="A0A183E9D9"/>
<feature type="domain" description="N-sulphoglucosamine sulphohydrolase C-terminal" evidence="2">
    <location>
        <begin position="50"/>
        <end position="91"/>
    </location>
</feature>
<sequence>MNVDIAPTILDIASVTVPEHMDGRSLLPLIRLQGNGNLNPRSYSVSEKPIRAPVMNVDIAPTILDIASVTVPEHMDGRSLLPIIRLQGNGNLNPRSYSVTEKPKMAKLTRIRDRLMKQRNRLGKEARVQKACVRPEFREPCSEGQQWKCVRDDSGKWRIYKCHVYLNAIKECDCSASSRRRYRRSRRRNNLMNQYDLHCMNAKYVQKRFPSENIH</sequence>
<dbReference type="OrthoDB" id="5841166at2759"/>
<dbReference type="InterPro" id="IPR032506">
    <property type="entry name" value="SGSH_C"/>
</dbReference>
<evidence type="ECO:0000256" key="1">
    <source>
        <dbReference type="ARBA" id="ARBA00008779"/>
    </source>
</evidence>
<dbReference type="Gene3D" id="3.40.720.10">
    <property type="entry name" value="Alkaline Phosphatase, subunit A"/>
    <property type="match status" value="2"/>
</dbReference>
<accession>A0A183E9D9</accession>
<dbReference type="PANTHER" id="PTHR43108">
    <property type="entry name" value="N-ACETYLGLUCOSAMINE-6-SULFATASE FAMILY MEMBER"/>
    <property type="match status" value="1"/>
</dbReference>
<evidence type="ECO:0000313" key="5">
    <source>
        <dbReference type="WBParaSite" id="GPUH_0001760201-mRNA-1"/>
    </source>
</evidence>
<evidence type="ECO:0000313" key="4">
    <source>
        <dbReference type="Proteomes" id="UP000271098"/>
    </source>
</evidence>
<dbReference type="WBParaSite" id="GPUH_0001760201-mRNA-1">
    <property type="protein sequence ID" value="GPUH_0001760201-mRNA-1"/>
    <property type="gene ID" value="GPUH_0001760201"/>
</dbReference>
<gene>
    <name evidence="3" type="ORF">GPUH_LOCUS17578</name>
</gene>
<keyword evidence="4" id="KW-1185">Reference proteome</keyword>
<dbReference type="GO" id="GO:0008449">
    <property type="term" value="F:N-acetylglucosamine-6-sulfatase activity"/>
    <property type="evidence" value="ECO:0007669"/>
    <property type="project" value="TreeGrafter"/>
</dbReference>
<comment type="similarity">
    <text evidence="1">Belongs to the sulfatase family.</text>
</comment>
<dbReference type="GO" id="GO:0005539">
    <property type="term" value="F:glycosaminoglycan binding"/>
    <property type="evidence" value="ECO:0007669"/>
    <property type="project" value="TreeGrafter"/>
</dbReference>
<dbReference type="InterPro" id="IPR017850">
    <property type="entry name" value="Alkaline_phosphatase_core_sf"/>
</dbReference>
<evidence type="ECO:0000313" key="3">
    <source>
        <dbReference type="EMBL" id="VDN30067.1"/>
    </source>
</evidence>
<name>A0A183E9D9_9BILA</name>
<reference evidence="5" key="1">
    <citation type="submission" date="2016-06" db="UniProtKB">
        <authorList>
            <consortium name="WormBaseParasite"/>
        </authorList>
    </citation>
    <scope>IDENTIFICATION</scope>
</reference>
<reference evidence="3 4" key="2">
    <citation type="submission" date="2018-11" db="EMBL/GenBank/DDBJ databases">
        <authorList>
            <consortium name="Pathogen Informatics"/>
        </authorList>
    </citation>
    <scope>NUCLEOTIDE SEQUENCE [LARGE SCALE GENOMIC DNA]</scope>
</reference>
<organism evidence="5">
    <name type="scientific">Gongylonema pulchrum</name>
    <dbReference type="NCBI Taxonomy" id="637853"/>
    <lineage>
        <taxon>Eukaryota</taxon>
        <taxon>Metazoa</taxon>
        <taxon>Ecdysozoa</taxon>
        <taxon>Nematoda</taxon>
        <taxon>Chromadorea</taxon>
        <taxon>Rhabditida</taxon>
        <taxon>Spirurina</taxon>
        <taxon>Spiruromorpha</taxon>
        <taxon>Spiruroidea</taxon>
        <taxon>Gongylonematidae</taxon>
        <taxon>Gongylonema</taxon>
    </lineage>
</organism>
<dbReference type="SUPFAM" id="SSF53649">
    <property type="entry name" value="Alkaline phosphatase-like"/>
    <property type="match status" value="2"/>
</dbReference>
<evidence type="ECO:0000259" key="2">
    <source>
        <dbReference type="Pfam" id="PF16347"/>
    </source>
</evidence>
<dbReference type="Pfam" id="PF16347">
    <property type="entry name" value="SGSH_C"/>
    <property type="match status" value="2"/>
</dbReference>
<dbReference type="PANTHER" id="PTHR43108:SF16">
    <property type="entry name" value="EXTRACELLULAR SULFATASE SULF-1 HOMOLOG"/>
    <property type="match status" value="1"/>
</dbReference>
<protein>
    <submittedName>
        <fullName evidence="5">BZIP domain-containing protein</fullName>
    </submittedName>
</protein>
<dbReference type="Proteomes" id="UP000271098">
    <property type="component" value="Unassembled WGS sequence"/>
</dbReference>
<dbReference type="EMBL" id="UYRT01085380">
    <property type="protein sequence ID" value="VDN30067.1"/>
    <property type="molecule type" value="Genomic_DNA"/>
</dbReference>